<dbReference type="AlphaFoldDB" id="A0A1D2QQB5"/>
<dbReference type="Pfam" id="PF06155">
    <property type="entry name" value="GBBH-like_N"/>
    <property type="match status" value="1"/>
</dbReference>
<dbReference type="InterPro" id="IPR010376">
    <property type="entry name" value="GBBH-like_N"/>
</dbReference>
<dbReference type="PANTHER" id="PTHR35303">
    <property type="entry name" value="OS02G0197800 PROTEIN"/>
    <property type="match status" value="1"/>
</dbReference>
<dbReference type="GO" id="GO:0016853">
    <property type="term" value="F:isomerase activity"/>
    <property type="evidence" value="ECO:0007669"/>
    <property type="project" value="UniProtKB-KW"/>
</dbReference>
<keyword evidence="1" id="KW-0479">Metal-binding</keyword>
<name>A0A1D2QQB5_9GAMM</name>
<proteinExistence type="predicted"/>
<evidence type="ECO:0000256" key="1">
    <source>
        <dbReference type="ARBA" id="ARBA00022723"/>
    </source>
</evidence>
<accession>A0A1D2QQB5</accession>
<evidence type="ECO:0000256" key="2">
    <source>
        <dbReference type="ARBA" id="ARBA00023004"/>
    </source>
</evidence>
<gene>
    <name evidence="5" type="ORF">AB835_07125</name>
</gene>
<protein>
    <submittedName>
        <fullName evidence="5">1-(5-phosphoribosyl)-5-((5-phosphoribosylamino)methylideneamino)imidazole-4-carboxamide isomerase</fullName>
    </submittedName>
</protein>
<dbReference type="Gene3D" id="3.30.2020.30">
    <property type="match status" value="1"/>
</dbReference>
<feature type="domain" description="Gamma-butyrobetaine hydroxylase-like N-terminal" evidence="4">
    <location>
        <begin position="10"/>
        <end position="89"/>
    </location>
</feature>
<organism evidence="5 6">
    <name type="scientific">Candidatus Endobugula sertula</name>
    <name type="common">Bugula neritina bacterial symbiont</name>
    <dbReference type="NCBI Taxonomy" id="62101"/>
    <lineage>
        <taxon>Bacteria</taxon>
        <taxon>Pseudomonadati</taxon>
        <taxon>Pseudomonadota</taxon>
        <taxon>Gammaproteobacteria</taxon>
        <taxon>Cellvibrionales</taxon>
        <taxon>Cellvibrionaceae</taxon>
        <taxon>Candidatus Endobugula</taxon>
    </lineage>
</organism>
<keyword evidence="2" id="KW-0408">Iron</keyword>
<evidence type="ECO:0000256" key="3">
    <source>
        <dbReference type="SAM" id="MobiDB-lite"/>
    </source>
</evidence>
<dbReference type="InterPro" id="IPR038492">
    <property type="entry name" value="GBBH-like_N_sf"/>
</dbReference>
<dbReference type="GO" id="GO:0046872">
    <property type="term" value="F:metal ion binding"/>
    <property type="evidence" value="ECO:0007669"/>
    <property type="project" value="UniProtKB-KW"/>
</dbReference>
<evidence type="ECO:0000259" key="4">
    <source>
        <dbReference type="Pfam" id="PF06155"/>
    </source>
</evidence>
<dbReference type="EMBL" id="MDLC01000021">
    <property type="protein sequence ID" value="ODS23776.1"/>
    <property type="molecule type" value="Genomic_DNA"/>
</dbReference>
<sequence>MKNTAPTKVHLHKKSKILNIAFAHKSYQLPAEFLRVHSPSAEAQGYDQVVLVTGKMDVGIKELELSGNYGIRITFDDGHDTGIFTWNYLADLGENQKALWDTYLKKLEEENQSRDPHTQPLFFTPQSP</sequence>
<evidence type="ECO:0000313" key="5">
    <source>
        <dbReference type="EMBL" id="ODS23776.1"/>
    </source>
</evidence>
<dbReference type="STRING" id="62101.AB835_07125"/>
<comment type="caution">
    <text evidence="5">The sequence shown here is derived from an EMBL/GenBank/DDBJ whole genome shotgun (WGS) entry which is preliminary data.</text>
</comment>
<dbReference type="Proteomes" id="UP000242502">
    <property type="component" value="Unassembled WGS sequence"/>
</dbReference>
<dbReference type="PANTHER" id="PTHR35303:SF5">
    <property type="entry name" value="OS02G0197800 PROTEIN"/>
    <property type="match status" value="1"/>
</dbReference>
<evidence type="ECO:0000313" key="6">
    <source>
        <dbReference type="Proteomes" id="UP000242502"/>
    </source>
</evidence>
<reference evidence="5 6" key="1">
    <citation type="journal article" date="2016" name="Appl. Environ. Microbiol.">
        <title>Lack of Overt Genome Reduction in the Bryostatin-Producing Bryozoan Symbiont "Candidatus Endobugula sertula".</title>
        <authorList>
            <person name="Miller I.J."/>
            <person name="Vanee N."/>
            <person name="Fong S.S."/>
            <person name="Lim-Fong G.E."/>
            <person name="Kwan J.C."/>
        </authorList>
    </citation>
    <scope>NUCLEOTIDE SEQUENCE [LARGE SCALE GENOMIC DNA]</scope>
    <source>
        <strain evidence="5">AB1-4</strain>
    </source>
</reference>
<feature type="region of interest" description="Disordered" evidence="3">
    <location>
        <begin position="109"/>
        <end position="128"/>
    </location>
</feature>
<keyword evidence="5" id="KW-0413">Isomerase</keyword>